<gene>
    <name evidence="1" type="ORF">Xvie_00001</name>
</gene>
<dbReference type="EMBL" id="MUBJ01000001">
    <property type="protein sequence ID" value="OTA18190.1"/>
    <property type="molecule type" value="Genomic_DNA"/>
</dbReference>
<organism evidence="1 2">
    <name type="scientific">Xenorhabdus vietnamensis</name>
    <dbReference type="NCBI Taxonomy" id="351656"/>
    <lineage>
        <taxon>Bacteria</taxon>
        <taxon>Pseudomonadati</taxon>
        <taxon>Pseudomonadota</taxon>
        <taxon>Gammaproteobacteria</taxon>
        <taxon>Enterobacterales</taxon>
        <taxon>Morganellaceae</taxon>
        <taxon>Xenorhabdus</taxon>
    </lineage>
</organism>
<comment type="caution">
    <text evidence="1">The sequence shown here is derived from an EMBL/GenBank/DDBJ whole genome shotgun (WGS) entry which is preliminary data.</text>
</comment>
<dbReference type="OrthoDB" id="9792687at2"/>
<dbReference type="Proteomes" id="UP000194350">
    <property type="component" value="Unassembled WGS sequence"/>
</dbReference>
<dbReference type="AlphaFoldDB" id="A0A1Y2SH82"/>
<accession>A0A1Y2SH82</accession>
<name>A0A1Y2SH82_9GAMM</name>
<dbReference type="STRING" id="351656.Xvie_00001"/>
<protein>
    <submittedName>
        <fullName evidence="1">Uncharacterized protein</fullName>
    </submittedName>
</protein>
<sequence length="124" mass="14193">MKKPRSSAGRTTAKTDQQNEILNRLFDYFSKPKGEKTTSDNDIDVSFYSSTLNALPRNFHYNNYNGVNIIMRLQAQEESATKVPIYSTFKQAAALAVRTTVFRRELFLSDKVLQMATYCAFMNT</sequence>
<evidence type="ECO:0000313" key="1">
    <source>
        <dbReference type="EMBL" id="OTA18190.1"/>
    </source>
</evidence>
<dbReference type="RefSeq" id="WP_086107367.1">
    <property type="nucleotide sequence ID" value="NZ_CAWNGD010000001.1"/>
</dbReference>
<evidence type="ECO:0000313" key="2">
    <source>
        <dbReference type="Proteomes" id="UP000194350"/>
    </source>
</evidence>
<reference evidence="1 2" key="1">
    <citation type="submission" date="2016-10" db="EMBL/GenBank/DDBJ databases">
        <title>Systematic genetic and metabolomic analysis of Xenorhabdus and Photorhabdus spp., highlights the requirements for a dual symbiotic and pathogenic life style.</title>
        <authorList>
            <person name="Tobias N.J."/>
            <person name="Wolff H."/>
            <person name="Djahanschiri B."/>
            <person name="Pidot S.J."/>
            <person name="Stinear T.P."/>
            <person name="Ebersberger I."/>
            <person name="Bode H.B."/>
        </authorList>
    </citation>
    <scope>NUCLEOTIDE SEQUENCE [LARGE SCALE GENOMIC DNA]</scope>
    <source>
        <strain evidence="1 2">DSM 22392</strain>
    </source>
</reference>
<keyword evidence="2" id="KW-1185">Reference proteome</keyword>
<proteinExistence type="predicted"/>